<gene>
    <name evidence="1" type="ORF">SAMEA4412665_00355</name>
</gene>
<dbReference type="InterPro" id="IPR011256">
    <property type="entry name" value="Reg_factor_effector_dom_sf"/>
</dbReference>
<dbReference type="KEGG" id="cgrn:4412665_00355"/>
<dbReference type="Proteomes" id="UP000215332">
    <property type="component" value="Chromosome 1"/>
</dbReference>
<sequence length="163" mass="18437">MNAKEPHRRVVADQHIISVNRRVSVDGLDEFIDEAMNGMARLLEGNGYPFVIYHDGLTVDSPGTVEVCQPIDPDFGRRLELPEGIIRRVEPEHVEAWVTVSRAELAFPEIDEIYAGLDADLTDRGWQRNGAPREVYWGEWNDAAIDDPTCDVCFPVVPYPDEM</sequence>
<evidence type="ECO:0000313" key="1">
    <source>
        <dbReference type="EMBL" id="SNV29985.1"/>
    </source>
</evidence>
<organism evidence="1 2">
    <name type="scientific">Cutibacterium granulosum</name>
    <dbReference type="NCBI Taxonomy" id="33011"/>
    <lineage>
        <taxon>Bacteria</taxon>
        <taxon>Bacillati</taxon>
        <taxon>Actinomycetota</taxon>
        <taxon>Actinomycetes</taxon>
        <taxon>Propionibacteriales</taxon>
        <taxon>Propionibacteriaceae</taxon>
        <taxon>Cutibacterium</taxon>
    </lineage>
</organism>
<protein>
    <submittedName>
        <fullName evidence="1">Uncharacterized protein</fullName>
    </submittedName>
</protein>
<name>A0A239W5X8_9ACTN</name>
<dbReference type="Gene3D" id="3.20.80.10">
    <property type="entry name" value="Regulatory factor, effector binding domain"/>
    <property type="match status" value="1"/>
</dbReference>
<dbReference type="eggNOG" id="COG4978">
    <property type="taxonomic scope" value="Bacteria"/>
</dbReference>
<reference evidence="1 2" key="1">
    <citation type="submission" date="2017-06" db="EMBL/GenBank/DDBJ databases">
        <authorList>
            <consortium name="Pathogen Informatics"/>
        </authorList>
    </citation>
    <scope>NUCLEOTIDE SEQUENCE [LARGE SCALE GENOMIC DNA]</scope>
    <source>
        <strain evidence="1 2">NCTC11865</strain>
    </source>
</reference>
<dbReference type="AlphaFoldDB" id="A0A239W5X8"/>
<evidence type="ECO:0000313" key="2">
    <source>
        <dbReference type="Proteomes" id="UP000215332"/>
    </source>
</evidence>
<accession>A0A239W5X8</accession>
<dbReference type="EMBL" id="LT906441">
    <property type="protein sequence ID" value="SNV29985.1"/>
    <property type="molecule type" value="Genomic_DNA"/>
</dbReference>
<accession>A0A2W5CL33</accession>
<proteinExistence type="predicted"/>
<dbReference type="RefSeq" id="WP_021105234.1">
    <property type="nucleotide sequence ID" value="NZ_JAPJOE010000001.1"/>
</dbReference>